<evidence type="ECO:0000313" key="3">
    <source>
        <dbReference type="EMBL" id="KAG2944327.1"/>
    </source>
</evidence>
<evidence type="ECO:0000313" key="7">
    <source>
        <dbReference type="Proteomes" id="UP000735874"/>
    </source>
</evidence>
<dbReference type="EMBL" id="RCMG01000005">
    <property type="protein sequence ID" value="KAG2869115.1"/>
    <property type="molecule type" value="Genomic_DNA"/>
</dbReference>
<evidence type="ECO:0000256" key="1">
    <source>
        <dbReference type="SAM" id="MobiDB-lite"/>
    </source>
</evidence>
<dbReference type="Proteomes" id="UP000736787">
    <property type="component" value="Unassembled WGS sequence"/>
</dbReference>
<comment type="caution">
    <text evidence="2">The sequence shown here is derived from an EMBL/GenBank/DDBJ whole genome shotgun (WGS) entry which is preliminary data.</text>
</comment>
<evidence type="ECO:0000313" key="5">
    <source>
        <dbReference type="EMBL" id="KAG3000302.1"/>
    </source>
</evidence>
<dbReference type="EMBL" id="RCMK01000001">
    <property type="protein sequence ID" value="KAG2955866.1"/>
    <property type="molecule type" value="Genomic_DNA"/>
</dbReference>
<sequence length="56" mass="6019">MLSFSCLFSADAYGDQCTRQCVEVGTSMEKMKAHDGVKRYENSGDDETSATMGATG</sequence>
<feature type="region of interest" description="Disordered" evidence="1">
    <location>
        <begin position="35"/>
        <end position="56"/>
    </location>
</feature>
<dbReference type="EMBL" id="RCML01000003">
    <property type="protein sequence ID" value="KAG3000302.1"/>
    <property type="molecule type" value="Genomic_DNA"/>
</dbReference>
<reference evidence="2" key="1">
    <citation type="submission" date="2018-10" db="EMBL/GenBank/DDBJ databases">
        <title>Effector identification in a new, highly contiguous assembly of the strawberry crown rot pathogen Phytophthora cactorum.</title>
        <authorList>
            <person name="Armitage A.D."/>
            <person name="Nellist C.F."/>
            <person name="Bates H."/>
            <person name="Vickerstaff R.J."/>
            <person name="Harrison R.J."/>
        </authorList>
    </citation>
    <scope>NUCLEOTIDE SEQUENCE</scope>
    <source>
        <strain evidence="2">15-7</strain>
        <strain evidence="3">4032</strain>
        <strain evidence="4">4040</strain>
        <strain evidence="5">P415</strain>
        <strain evidence="6">P421</strain>
    </source>
</reference>
<dbReference type="Proteomes" id="UP000735874">
    <property type="component" value="Unassembled WGS sequence"/>
</dbReference>
<dbReference type="AlphaFoldDB" id="A0A8T1A2T7"/>
<dbReference type="Proteomes" id="UP000774804">
    <property type="component" value="Unassembled WGS sequence"/>
</dbReference>
<accession>A0A8T1A2T7</accession>
<protein>
    <submittedName>
        <fullName evidence="2">Uncharacterized protein</fullName>
    </submittedName>
</protein>
<proteinExistence type="predicted"/>
<gene>
    <name evidence="2" type="ORF">PC113_g493</name>
    <name evidence="3" type="ORF">PC115_g373</name>
    <name evidence="4" type="ORF">PC117_g37</name>
    <name evidence="5" type="ORF">PC118_g281</name>
    <name evidence="6" type="ORF">PC129_g2531</name>
</gene>
<dbReference type="EMBL" id="RCMV01000047">
    <property type="protein sequence ID" value="KAG3226901.1"/>
    <property type="molecule type" value="Genomic_DNA"/>
</dbReference>
<evidence type="ECO:0000313" key="6">
    <source>
        <dbReference type="EMBL" id="KAG3226901.1"/>
    </source>
</evidence>
<evidence type="ECO:0000313" key="4">
    <source>
        <dbReference type="EMBL" id="KAG2955866.1"/>
    </source>
</evidence>
<dbReference type="Proteomes" id="UP000760860">
    <property type="component" value="Unassembled WGS sequence"/>
</dbReference>
<name>A0A8T1A2T7_9STRA</name>
<dbReference type="Proteomes" id="UP000697107">
    <property type="component" value="Unassembled WGS sequence"/>
</dbReference>
<dbReference type="EMBL" id="RCMI01000004">
    <property type="protein sequence ID" value="KAG2944327.1"/>
    <property type="molecule type" value="Genomic_DNA"/>
</dbReference>
<organism evidence="2 7">
    <name type="scientific">Phytophthora cactorum</name>
    <dbReference type="NCBI Taxonomy" id="29920"/>
    <lineage>
        <taxon>Eukaryota</taxon>
        <taxon>Sar</taxon>
        <taxon>Stramenopiles</taxon>
        <taxon>Oomycota</taxon>
        <taxon>Peronosporomycetes</taxon>
        <taxon>Peronosporales</taxon>
        <taxon>Peronosporaceae</taxon>
        <taxon>Phytophthora</taxon>
    </lineage>
</organism>
<evidence type="ECO:0000313" key="2">
    <source>
        <dbReference type="EMBL" id="KAG2869115.1"/>
    </source>
</evidence>